<keyword evidence="2" id="KW-0328">Glycosyltransferase</keyword>
<dbReference type="InterPro" id="IPR001173">
    <property type="entry name" value="Glyco_trans_2-like"/>
</dbReference>
<gene>
    <name evidence="5" type="ORF">K4G66_22390</name>
</gene>
<dbReference type="PANTHER" id="PTHR43685">
    <property type="entry name" value="GLYCOSYLTRANSFERASE"/>
    <property type="match status" value="1"/>
</dbReference>
<dbReference type="Gene3D" id="3.90.550.10">
    <property type="entry name" value="Spore Coat Polysaccharide Biosynthesis Protein SpsA, Chain A"/>
    <property type="match status" value="1"/>
</dbReference>
<name>A0AA49GQ00_9BACT</name>
<feature type="domain" description="Glycosyltransferase 2-like" evidence="4">
    <location>
        <begin position="5"/>
        <end position="171"/>
    </location>
</feature>
<dbReference type="PANTHER" id="PTHR43685:SF5">
    <property type="entry name" value="GLYCOSYLTRANSFERASE EPSE-RELATED"/>
    <property type="match status" value="1"/>
</dbReference>
<accession>A0AA49GQ00</accession>
<evidence type="ECO:0000313" key="5">
    <source>
        <dbReference type="EMBL" id="WKN35129.1"/>
    </source>
</evidence>
<evidence type="ECO:0000256" key="3">
    <source>
        <dbReference type="ARBA" id="ARBA00022679"/>
    </source>
</evidence>
<evidence type="ECO:0000256" key="1">
    <source>
        <dbReference type="ARBA" id="ARBA00006739"/>
    </source>
</evidence>
<comment type="similarity">
    <text evidence="1">Belongs to the glycosyltransferase 2 family.</text>
</comment>
<dbReference type="InterPro" id="IPR050834">
    <property type="entry name" value="Glycosyltransf_2"/>
</dbReference>
<evidence type="ECO:0000256" key="2">
    <source>
        <dbReference type="ARBA" id="ARBA00022676"/>
    </source>
</evidence>
<protein>
    <submittedName>
        <fullName evidence="5">Glycosyltransferase family 2 protein</fullName>
    </submittedName>
</protein>
<proteinExistence type="inferred from homology"/>
<dbReference type="SUPFAM" id="SSF53448">
    <property type="entry name" value="Nucleotide-diphospho-sugar transferases"/>
    <property type="match status" value="1"/>
</dbReference>
<reference evidence="5" key="2">
    <citation type="journal article" date="2024" name="Antonie Van Leeuwenhoek">
        <title>Roseihalotalea indica gen. nov., sp. nov., a halophilic Bacteroidetes from mesopelagic Southwest Indian Ocean with higher carbohydrate metabolic potential.</title>
        <authorList>
            <person name="Chen B."/>
            <person name="Zhang M."/>
            <person name="Lin D."/>
            <person name="Ye J."/>
            <person name="Tang K."/>
        </authorList>
    </citation>
    <scope>NUCLEOTIDE SEQUENCE</scope>
    <source>
        <strain evidence="5">TK19036</strain>
    </source>
</reference>
<dbReference type="InterPro" id="IPR029044">
    <property type="entry name" value="Nucleotide-diphossugar_trans"/>
</dbReference>
<dbReference type="Pfam" id="PF00535">
    <property type="entry name" value="Glycos_transf_2"/>
    <property type="match status" value="1"/>
</dbReference>
<sequence>MSTISVIIPFLDAEKTLTRSISSITEQTFQRWELILVDNNSSDGSTIIAQSYAQSDERIRIFHESTVGVAHAFNTGLTHATGSYIARMDADDFAHPTRLEKQLNFLQHYPGISLVSGQVRYQSSVSQPGMQHYVHWVNGIVLPEQIMLNRFVELPLINPTIMFRRECLEQYGSYRDGDFPEDYELILRWLAQGAKMAKIDDVVLDWHDSANRLTRTHPRYSTEAFYRIKTHFLALWLKQKNPFYPKVVVWGAGRKSRQRARLLGNEGVQIVAYIDVVRNKTQERPCIFYEDIASPGEYFVLSYVANRGQREKIRDFLVAKGYREGIDFLLAA</sequence>
<keyword evidence="3" id="KW-0808">Transferase</keyword>
<dbReference type="AlphaFoldDB" id="A0AA49GQ00"/>
<dbReference type="GO" id="GO:0016757">
    <property type="term" value="F:glycosyltransferase activity"/>
    <property type="evidence" value="ECO:0007669"/>
    <property type="project" value="UniProtKB-KW"/>
</dbReference>
<evidence type="ECO:0000259" key="4">
    <source>
        <dbReference type="Pfam" id="PF00535"/>
    </source>
</evidence>
<organism evidence="5">
    <name type="scientific">Roseihalotalea indica</name>
    <dbReference type="NCBI Taxonomy" id="2867963"/>
    <lineage>
        <taxon>Bacteria</taxon>
        <taxon>Pseudomonadati</taxon>
        <taxon>Bacteroidota</taxon>
        <taxon>Cytophagia</taxon>
        <taxon>Cytophagales</taxon>
        <taxon>Catalimonadaceae</taxon>
        <taxon>Roseihalotalea</taxon>
    </lineage>
</organism>
<reference evidence="5" key="1">
    <citation type="journal article" date="2023" name="Comput. Struct. Biotechnol. J.">
        <title>Discovery of a novel marine Bacteroidetes with a rich repertoire of carbohydrate-active enzymes.</title>
        <authorList>
            <person name="Chen B."/>
            <person name="Liu G."/>
            <person name="Chen Q."/>
            <person name="Wang H."/>
            <person name="Liu L."/>
            <person name="Tang K."/>
        </authorList>
    </citation>
    <scope>NUCLEOTIDE SEQUENCE</scope>
    <source>
        <strain evidence="5">TK19036</strain>
    </source>
</reference>
<dbReference type="CDD" id="cd00761">
    <property type="entry name" value="Glyco_tranf_GTA_type"/>
    <property type="match status" value="1"/>
</dbReference>
<dbReference type="EMBL" id="CP120682">
    <property type="protein sequence ID" value="WKN35129.1"/>
    <property type="molecule type" value="Genomic_DNA"/>
</dbReference>